<evidence type="ECO:0000313" key="2">
    <source>
        <dbReference type="Proteomes" id="UP001373714"/>
    </source>
</evidence>
<accession>A0AAV9UVY2</accession>
<evidence type="ECO:0008006" key="3">
    <source>
        <dbReference type="Google" id="ProtNLM"/>
    </source>
</evidence>
<protein>
    <recommendedName>
        <fullName evidence="3">F-box domain-containing protein</fullName>
    </recommendedName>
</protein>
<organism evidence="1 2">
    <name type="scientific">Orbilia blumenaviensis</name>
    <dbReference type="NCBI Taxonomy" id="1796055"/>
    <lineage>
        <taxon>Eukaryota</taxon>
        <taxon>Fungi</taxon>
        <taxon>Dikarya</taxon>
        <taxon>Ascomycota</taxon>
        <taxon>Pezizomycotina</taxon>
        <taxon>Orbiliomycetes</taxon>
        <taxon>Orbiliales</taxon>
        <taxon>Orbiliaceae</taxon>
        <taxon>Orbilia</taxon>
    </lineage>
</organism>
<dbReference type="EMBL" id="JAVHNS010000007">
    <property type="protein sequence ID" value="KAK6349264.1"/>
    <property type="molecule type" value="Genomic_DNA"/>
</dbReference>
<dbReference type="Proteomes" id="UP001373714">
    <property type="component" value="Unassembled WGS sequence"/>
</dbReference>
<reference evidence="1 2" key="1">
    <citation type="submission" date="2019-10" db="EMBL/GenBank/DDBJ databases">
        <authorList>
            <person name="Palmer J.M."/>
        </authorList>
    </citation>
    <scope>NUCLEOTIDE SEQUENCE [LARGE SCALE GENOMIC DNA]</scope>
    <source>
        <strain evidence="1 2">TWF730</strain>
    </source>
</reference>
<sequence>MRWDVQNRDLWQIPHDEHLRGFERLRFLSQGISTTASGWALDAYTRHVNSSGRPPAFLSPMLIEPFHPGEMITEIPFSSSYSLLSSSANVGQNDEYPAHIPYLPNEIIFIILQSFFDDAPTGNCFDDPELGKFILSLRLVSQNWNALTLHTFLRHTTITSGFFPPEFTTLDLSTGCRAPSQPTETLVGLWAVDRSDTVQLYSDLQDLHRSDFFLSLSPWALRSVRKLTIHISCTIGDMDASILHRRFALAAMGCLSLEVLDINAHGMWRLDNPDNGLDSWFMAWNWDDSANGGVQKGGVQELKRGYREPARELWRDGKENIDHGEEGGDESMTRSISCNSGDSFENQGLDSAASLLLPRPEGPIFPCLKELSIYGYTRTTTLSDGGAADLLHFILRHGDTLEKLTLKNIGRRDNDCRPNVEEPSEKDDKLEGLAYWTNFRNAVFEGCGKLKEEAFLMAIYYTIVRCGPMPRDRIGPVGGHLATHHYDWPYETDVQMSAVPGEQELKHCGVVRSCGCQPAQYIDPCDGEGRWETVE</sequence>
<proteinExistence type="predicted"/>
<evidence type="ECO:0000313" key="1">
    <source>
        <dbReference type="EMBL" id="KAK6349264.1"/>
    </source>
</evidence>
<comment type="caution">
    <text evidence="1">The sequence shown here is derived from an EMBL/GenBank/DDBJ whole genome shotgun (WGS) entry which is preliminary data.</text>
</comment>
<name>A0AAV9UVY2_9PEZI</name>
<keyword evidence="2" id="KW-1185">Reference proteome</keyword>
<gene>
    <name evidence="1" type="ORF">TWF730_010014</name>
</gene>
<dbReference type="AlphaFoldDB" id="A0AAV9UVY2"/>